<proteinExistence type="predicted"/>
<protein>
    <submittedName>
        <fullName evidence="1">Uncharacterized protein</fullName>
    </submittedName>
</protein>
<dbReference type="Proteomes" id="UP000308760">
    <property type="component" value="Unassembled WGS sequence"/>
</dbReference>
<dbReference type="OrthoDB" id="3290566at2"/>
<sequence length="185" mass="20607">MAPGIDDTGSWHYGPLPSTDDAPAWIFGIVPDGWIAGMPEVTADRDEMIVICPLPAPDHPADATESDRAATEEGRISRFREATRDMRVQIAQQLQYRYHRQASWGARCGATTMVFTHQSLPVTTRLRQPERLVLDTLVGSGVAASRSDALAWCVRLVEQHAQDWLKELREAMTSVDDLRRRGPSV</sequence>
<reference evidence="2" key="1">
    <citation type="submission" date="2019-04" db="EMBL/GenBank/DDBJ databases">
        <title>Nocardioides xinjiangensis sp. nov.</title>
        <authorList>
            <person name="Liu S."/>
        </authorList>
    </citation>
    <scope>NUCLEOTIDE SEQUENCE [LARGE SCALE GENOMIC DNA]</scope>
    <source>
        <strain evidence="2">18</strain>
    </source>
</reference>
<evidence type="ECO:0000313" key="1">
    <source>
        <dbReference type="EMBL" id="THV42379.1"/>
    </source>
</evidence>
<dbReference type="AlphaFoldDB" id="A0A4S8QLV0"/>
<dbReference type="RefSeq" id="WP_136533811.1">
    <property type="nucleotide sequence ID" value="NZ_STGY01000025.1"/>
</dbReference>
<reference evidence="1 2" key="2">
    <citation type="submission" date="2019-05" db="EMBL/GenBank/DDBJ databases">
        <title>Glycomyces buryatensis sp. nov.</title>
        <authorList>
            <person name="Nikitina E."/>
        </authorList>
    </citation>
    <scope>NUCLEOTIDE SEQUENCE [LARGE SCALE GENOMIC DNA]</scope>
    <source>
        <strain evidence="1 2">18</strain>
    </source>
</reference>
<gene>
    <name evidence="1" type="ORF">FAB82_06920</name>
</gene>
<dbReference type="EMBL" id="STGY01000025">
    <property type="protein sequence ID" value="THV42379.1"/>
    <property type="molecule type" value="Genomic_DNA"/>
</dbReference>
<evidence type="ECO:0000313" key="2">
    <source>
        <dbReference type="Proteomes" id="UP000308760"/>
    </source>
</evidence>
<comment type="caution">
    <text evidence="1">The sequence shown here is derived from an EMBL/GenBank/DDBJ whole genome shotgun (WGS) entry which is preliminary data.</text>
</comment>
<accession>A0A4S8QLV0</accession>
<organism evidence="1 2">
    <name type="scientific">Glycomyces buryatensis</name>
    <dbReference type="NCBI Taxonomy" id="2570927"/>
    <lineage>
        <taxon>Bacteria</taxon>
        <taxon>Bacillati</taxon>
        <taxon>Actinomycetota</taxon>
        <taxon>Actinomycetes</taxon>
        <taxon>Glycomycetales</taxon>
        <taxon>Glycomycetaceae</taxon>
        <taxon>Glycomyces</taxon>
    </lineage>
</organism>
<keyword evidence="2" id="KW-1185">Reference proteome</keyword>
<name>A0A4S8QLV0_9ACTN</name>